<proteinExistence type="predicted"/>
<evidence type="ECO:0000259" key="5">
    <source>
        <dbReference type="PROSITE" id="PS01124"/>
    </source>
</evidence>
<keyword evidence="1" id="KW-0805">Transcription regulation</keyword>
<dbReference type="Pfam" id="PF12833">
    <property type="entry name" value="HTH_18"/>
    <property type="match status" value="1"/>
</dbReference>
<evidence type="ECO:0000256" key="4">
    <source>
        <dbReference type="SAM" id="MobiDB-lite"/>
    </source>
</evidence>
<dbReference type="EMBL" id="PDDY01000001">
    <property type="protein sequence ID" value="PEH42446.1"/>
    <property type="molecule type" value="Genomic_DNA"/>
</dbReference>
<feature type="domain" description="HTH araC/xylS-type" evidence="5">
    <location>
        <begin position="287"/>
        <end position="385"/>
    </location>
</feature>
<dbReference type="GO" id="GO:0003700">
    <property type="term" value="F:DNA-binding transcription factor activity"/>
    <property type="evidence" value="ECO:0007669"/>
    <property type="project" value="InterPro"/>
</dbReference>
<protein>
    <submittedName>
        <fullName evidence="6">AraC family transcriptional regulator</fullName>
    </submittedName>
</protein>
<dbReference type="PRINTS" id="PR00032">
    <property type="entry name" value="HTHARAC"/>
</dbReference>
<dbReference type="AlphaFoldDB" id="A0A2A7SFY3"/>
<evidence type="ECO:0000313" key="7">
    <source>
        <dbReference type="Proteomes" id="UP000220629"/>
    </source>
</evidence>
<dbReference type="InterPro" id="IPR018060">
    <property type="entry name" value="HTH_AraC"/>
</dbReference>
<dbReference type="PROSITE" id="PS01124">
    <property type="entry name" value="HTH_ARAC_FAMILY_2"/>
    <property type="match status" value="1"/>
</dbReference>
<name>A0A2A7SFY3_BURGA</name>
<accession>A0A2A7SFY3</accession>
<feature type="compositionally biased region" description="Low complexity" evidence="4">
    <location>
        <begin position="108"/>
        <end position="120"/>
    </location>
</feature>
<keyword evidence="2" id="KW-0238">DNA-binding</keyword>
<feature type="region of interest" description="Disordered" evidence="4">
    <location>
        <begin position="78"/>
        <end position="120"/>
    </location>
</feature>
<evidence type="ECO:0000256" key="2">
    <source>
        <dbReference type="ARBA" id="ARBA00023125"/>
    </source>
</evidence>
<evidence type="ECO:0000256" key="3">
    <source>
        <dbReference type="ARBA" id="ARBA00023163"/>
    </source>
</evidence>
<dbReference type="GO" id="GO:0043565">
    <property type="term" value="F:sequence-specific DNA binding"/>
    <property type="evidence" value="ECO:0007669"/>
    <property type="project" value="InterPro"/>
</dbReference>
<dbReference type="PANTHER" id="PTHR43280:SF32">
    <property type="entry name" value="TRANSCRIPTIONAL REGULATORY PROTEIN"/>
    <property type="match status" value="1"/>
</dbReference>
<reference evidence="7" key="1">
    <citation type="submission" date="2017-09" db="EMBL/GenBank/DDBJ databases">
        <title>FDA dAtabase for Regulatory Grade micrObial Sequences (FDA-ARGOS): Supporting development and validation of Infectious Disease Dx tests.</title>
        <authorList>
            <person name="Minogue T."/>
            <person name="Wolcott M."/>
            <person name="Wasieloski L."/>
            <person name="Aguilar W."/>
            <person name="Moore D."/>
            <person name="Tallon L."/>
            <person name="Sadzewicz L."/>
            <person name="Ott S."/>
            <person name="Zhao X."/>
            <person name="Nagaraj S."/>
            <person name="Vavikolanu K."/>
            <person name="Aluvathingal J."/>
            <person name="Nadendla S."/>
            <person name="Sichtig H."/>
        </authorList>
    </citation>
    <scope>NUCLEOTIDE SEQUENCE [LARGE SCALE GENOMIC DNA]</scope>
    <source>
        <strain evidence="7">FDAARGOS_390</strain>
    </source>
</reference>
<dbReference type="InterPro" id="IPR009057">
    <property type="entry name" value="Homeodomain-like_sf"/>
</dbReference>
<dbReference type="PANTHER" id="PTHR43280">
    <property type="entry name" value="ARAC-FAMILY TRANSCRIPTIONAL REGULATOR"/>
    <property type="match status" value="1"/>
</dbReference>
<dbReference type="Proteomes" id="UP000220629">
    <property type="component" value="Unassembled WGS sequence"/>
</dbReference>
<gene>
    <name evidence="6" type="ORF">CRM94_09965</name>
</gene>
<organism evidence="6 7">
    <name type="scientific">Burkholderia gladioli</name>
    <name type="common">Pseudomonas marginata</name>
    <name type="synonym">Phytomonas marginata</name>
    <dbReference type="NCBI Taxonomy" id="28095"/>
    <lineage>
        <taxon>Bacteria</taxon>
        <taxon>Pseudomonadati</taxon>
        <taxon>Pseudomonadota</taxon>
        <taxon>Betaproteobacteria</taxon>
        <taxon>Burkholderiales</taxon>
        <taxon>Burkholderiaceae</taxon>
        <taxon>Burkholderia</taxon>
    </lineage>
</organism>
<comment type="caution">
    <text evidence="6">The sequence shown here is derived from an EMBL/GenBank/DDBJ whole genome shotgun (WGS) entry which is preliminary data.</text>
</comment>
<sequence length="404" mass="44022">MAGARRRTWGFGAIRARVASRKASAPPTAKRKTAERPGGAGPAGASHVPRSPGRNHVWPARTRRCATTATGAVHCATPAAFPAGGQRRNAPPASDAPRMDHTSPPAPRSSSQLHAHAAARQLDAALQSRRYPLAQGEADLDRAALLLLSGRAEIAAGRQLHRLQAPALLWTPATPDDHLRLAPGSTGILLAVSGELAREALGQNAEAVQLRYLADRTTAIETIGSAEALGDLRHSFDALLREIRREERGSWNLLSAHLALILIQCWRLTGCEDLSQQGQGAGASLLLRFRHLVELHFRAHWTVEHYARQLGISADRLHDLCTRSLGRTPLALLHERVVHESRLRLVRSGLSIEQVADHLGFKSTTHFSRFFRRKTGLTPAGFRRQAQDGPDVVHDATRSYADWP</sequence>
<dbReference type="Gene3D" id="1.10.10.60">
    <property type="entry name" value="Homeodomain-like"/>
    <property type="match status" value="1"/>
</dbReference>
<evidence type="ECO:0000256" key="1">
    <source>
        <dbReference type="ARBA" id="ARBA00023015"/>
    </source>
</evidence>
<feature type="region of interest" description="Disordered" evidence="4">
    <location>
        <begin position="1"/>
        <end position="58"/>
    </location>
</feature>
<dbReference type="SMART" id="SM00342">
    <property type="entry name" value="HTH_ARAC"/>
    <property type="match status" value="1"/>
</dbReference>
<dbReference type="InterPro" id="IPR020449">
    <property type="entry name" value="Tscrpt_reg_AraC-type_HTH"/>
</dbReference>
<keyword evidence="3" id="KW-0804">Transcription</keyword>
<dbReference type="SUPFAM" id="SSF46689">
    <property type="entry name" value="Homeodomain-like"/>
    <property type="match status" value="1"/>
</dbReference>
<evidence type="ECO:0000313" key="6">
    <source>
        <dbReference type="EMBL" id="PEH42446.1"/>
    </source>
</evidence>